<keyword evidence="3" id="KW-1185">Reference proteome</keyword>
<keyword evidence="1" id="KW-0472">Membrane</keyword>
<protein>
    <submittedName>
        <fullName evidence="2">Transmembrane protein, putative</fullName>
    </submittedName>
</protein>
<reference evidence="3" key="1">
    <citation type="journal article" date="2006" name="PLoS Biol.">
        <title>Macronuclear genome sequence of the ciliate Tetrahymena thermophila, a model eukaryote.</title>
        <authorList>
            <person name="Eisen J.A."/>
            <person name="Coyne R.S."/>
            <person name="Wu M."/>
            <person name="Wu D."/>
            <person name="Thiagarajan M."/>
            <person name="Wortman J.R."/>
            <person name="Badger J.H."/>
            <person name="Ren Q."/>
            <person name="Amedeo P."/>
            <person name="Jones K.M."/>
            <person name="Tallon L.J."/>
            <person name="Delcher A.L."/>
            <person name="Salzberg S.L."/>
            <person name="Silva J.C."/>
            <person name="Haas B.J."/>
            <person name="Majoros W.H."/>
            <person name="Farzad M."/>
            <person name="Carlton J.M."/>
            <person name="Smith R.K. Jr."/>
            <person name="Garg J."/>
            <person name="Pearlman R.E."/>
            <person name="Karrer K.M."/>
            <person name="Sun L."/>
            <person name="Manning G."/>
            <person name="Elde N.C."/>
            <person name="Turkewitz A.P."/>
            <person name="Asai D.J."/>
            <person name="Wilkes D.E."/>
            <person name="Wang Y."/>
            <person name="Cai H."/>
            <person name="Collins K."/>
            <person name="Stewart B.A."/>
            <person name="Lee S.R."/>
            <person name="Wilamowska K."/>
            <person name="Weinberg Z."/>
            <person name="Ruzzo W.L."/>
            <person name="Wloga D."/>
            <person name="Gaertig J."/>
            <person name="Frankel J."/>
            <person name="Tsao C.-C."/>
            <person name="Gorovsky M.A."/>
            <person name="Keeling P.J."/>
            <person name="Waller R.F."/>
            <person name="Patron N.J."/>
            <person name="Cherry J.M."/>
            <person name="Stover N.A."/>
            <person name="Krieger C.J."/>
            <person name="del Toro C."/>
            <person name="Ryder H.F."/>
            <person name="Williamson S.C."/>
            <person name="Barbeau R.A."/>
            <person name="Hamilton E.P."/>
            <person name="Orias E."/>
        </authorList>
    </citation>
    <scope>NUCLEOTIDE SEQUENCE [LARGE SCALE GENOMIC DNA]</scope>
    <source>
        <strain evidence="3">SB210</strain>
    </source>
</reference>
<gene>
    <name evidence="2" type="ORF">TTHERM_000497359</name>
</gene>
<evidence type="ECO:0000256" key="1">
    <source>
        <dbReference type="SAM" id="Phobius"/>
    </source>
</evidence>
<proteinExistence type="predicted"/>
<name>W7XB93_TETTS</name>
<dbReference type="RefSeq" id="XP_012656502.1">
    <property type="nucleotide sequence ID" value="XM_012801048.1"/>
</dbReference>
<keyword evidence="1 2" id="KW-0812">Transmembrane</keyword>
<dbReference type="InParanoid" id="W7XB93"/>
<dbReference type="EMBL" id="GG662212">
    <property type="protein sequence ID" value="EWS70946.1"/>
    <property type="molecule type" value="Genomic_DNA"/>
</dbReference>
<keyword evidence="1" id="KW-1133">Transmembrane helix</keyword>
<dbReference type="KEGG" id="tet:TTHERM_000497359"/>
<evidence type="ECO:0000313" key="2">
    <source>
        <dbReference type="EMBL" id="EWS70946.1"/>
    </source>
</evidence>
<organism evidence="2 3">
    <name type="scientific">Tetrahymena thermophila (strain SB210)</name>
    <dbReference type="NCBI Taxonomy" id="312017"/>
    <lineage>
        <taxon>Eukaryota</taxon>
        <taxon>Sar</taxon>
        <taxon>Alveolata</taxon>
        <taxon>Ciliophora</taxon>
        <taxon>Intramacronucleata</taxon>
        <taxon>Oligohymenophorea</taxon>
        <taxon>Hymenostomatida</taxon>
        <taxon>Tetrahymenina</taxon>
        <taxon>Tetrahymenidae</taxon>
        <taxon>Tetrahymena</taxon>
    </lineage>
</organism>
<dbReference type="AlphaFoldDB" id="W7XB93"/>
<dbReference type="GeneID" id="24439285"/>
<accession>W7XB93</accession>
<evidence type="ECO:0000313" key="3">
    <source>
        <dbReference type="Proteomes" id="UP000009168"/>
    </source>
</evidence>
<feature type="transmembrane region" description="Helical" evidence="1">
    <location>
        <begin position="12"/>
        <end position="33"/>
    </location>
</feature>
<sequence>MGSDFSMNNLNLILIIVIIAAILGLILFIFVVVKLYNIISKSKIEPSEEQSSDQQSVVQQRCIEGIQVQCGRSSNQEQDVEVAGICIEPQIQLNQQNKISENLSIVDKSQTTEIIHNQSIIQEREITNIEKIPFKSSNAIYPLQVLQIKIQ</sequence>
<dbReference type="Proteomes" id="UP000009168">
    <property type="component" value="Unassembled WGS sequence"/>
</dbReference>